<dbReference type="SUPFAM" id="SSF88697">
    <property type="entry name" value="PUA domain-like"/>
    <property type="match status" value="1"/>
</dbReference>
<dbReference type="GO" id="GO:0006515">
    <property type="term" value="P:protein quality control for misfolded or incompletely synthesized proteins"/>
    <property type="evidence" value="ECO:0007669"/>
    <property type="project" value="TreeGrafter"/>
</dbReference>
<dbReference type="InterPro" id="IPR003111">
    <property type="entry name" value="Lon_prtase_N"/>
</dbReference>
<dbReference type="CDD" id="cd19500">
    <property type="entry name" value="RecA-like_Lon"/>
    <property type="match status" value="1"/>
</dbReference>
<dbReference type="InterPro" id="IPR008269">
    <property type="entry name" value="Lon_proteolytic"/>
</dbReference>
<dbReference type="GO" id="GO:0051131">
    <property type="term" value="P:chaperone-mediated protein complex assembly"/>
    <property type="evidence" value="ECO:0007669"/>
    <property type="project" value="TreeGrafter"/>
</dbReference>
<dbReference type="SMART" id="SM00382">
    <property type="entry name" value="AAA"/>
    <property type="match status" value="1"/>
</dbReference>
<feature type="active site" evidence="7">
    <location>
        <position position="1008"/>
    </location>
</feature>
<dbReference type="InterPro" id="IPR054594">
    <property type="entry name" value="Lon_lid"/>
</dbReference>
<protein>
    <recommendedName>
        <fullName evidence="9">Lon protease homolog</fullName>
        <ecNumber evidence="9">3.4.21.-</ecNumber>
    </recommendedName>
</protein>
<evidence type="ECO:0000259" key="13">
    <source>
        <dbReference type="PROSITE" id="PS51787"/>
    </source>
</evidence>
<keyword evidence="10" id="KW-0175">Coiled coil</keyword>
<sequence length="1082" mass="120762">MKSLKSLNSTAISSVSKRYISVELATTASTINLKTKQRKQLKKLNKKVVNNTYNVQSVRLFNTSNIRLNSNNNKDDSNNTNNSKKLEEDESKKQLKSEPEITATGRRIFNEPINNNSSENNNEDNGNEEHDSDDNQSTYPPVLAIRIYKQPLLPGLAKPLAITDPDIIEALKKSIEKNQFYVSVFLNKSKNLDGKSKVSSKLPDRFLSADDVHEVGTICEISHVYQGIEGRSTLLLYPHHRVKLSEVVNVPELKEGSLAEEISKLKEQEQSGISVSLGETEEDPSEPTAFLMKENVTVAKVSVLKDLPCESTPSIRALTSEILKLLKKCATVNHSLKDDISALAEALESLTSDQDKHPGRIADFAANITASTPEQIQEVLNELDIEKRLLKALELVKQEMMTAELQLKLSEEMNERIKKRQHETLLYDQMKAIKAELGIDDGKPKIIEELIAKGAKLTMPEHVKKIFDDEIKKLKSMESSSDFTQTRNYLDWIVSLPWNKYSKDQFNIQKARKILDAKHYGMQDVKDRILEFIAISKLQGKSKGQIICLVGPPGVGKTSIGKCIAESLNRKFHRFAVGGLSDVAEIKGHRRTYIGALPGRFIEGLKVAKTMNPLIMIDEIDKVSSNGIHGSPTSALLEVLDPEQNDSFLDHYMDMPINFSKVLFICTANSLDTIPKPLLDRMEVIEVSGYTEYEKLEIAKRYIEPASKEKHGLKDANVSIEEEGLIQLLKGYCRESGVRNLKNHIDKIYRKLAFKIVEETATEEPETTTEETVTETSNENNNTETVEKVSEENIDEKVKSLANAVEEKENAIPGKVIPDDNKKEDNIEIVEGDENASAAKFVIPDNFARTVKAEELKDFVGLPYFTKDRVYDQPPVGVIPGLAAGSLGGSMLYVESCITKPLIHSESGSHHATGHLMEVIKESTNIAYSFTKMFIAKKFPNNQFFEKANIHTHFPAGAVPKDGPSAGVTIVTSLISLALNKPIINTVAMTGEISLTGKVGAIGGLKEKTMAAKRGGMKQIIFPKDCLSEWEKMPDIVKEGIEPIPVDYYSEIYDKLFGEVTENEGNNVWKKDFDIIEKKKKK</sequence>
<dbReference type="FunFam" id="3.40.50.300:FF:000021">
    <property type="entry name" value="Lon protease homolog"/>
    <property type="match status" value="1"/>
</dbReference>
<keyword evidence="1 7" id="KW-0645">Protease</keyword>
<dbReference type="SUPFAM" id="SSF54211">
    <property type="entry name" value="Ribosomal protein S5 domain 2-like"/>
    <property type="match status" value="1"/>
</dbReference>
<evidence type="ECO:0000313" key="15">
    <source>
        <dbReference type="Proteomes" id="UP000092321"/>
    </source>
</evidence>
<dbReference type="Gene3D" id="2.30.130.40">
    <property type="entry name" value="LON domain-like"/>
    <property type="match status" value="1"/>
</dbReference>
<dbReference type="InterPro" id="IPR046336">
    <property type="entry name" value="Lon_prtase_N_sf"/>
</dbReference>
<dbReference type="GO" id="GO:0005759">
    <property type="term" value="C:mitochondrial matrix"/>
    <property type="evidence" value="ECO:0007669"/>
    <property type="project" value="TreeGrafter"/>
</dbReference>
<dbReference type="Gene3D" id="1.10.8.60">
    <property type="match status" value="1"/>
</dbReference>
<evidence type="ECO:0000256" key="2">
    <source>
        <dbReference type="ARBA" id="ARBA00022741"/>
    </source>
</evidence>
<feature type="compositionally biased region" description="Basic and acidic residues" evidence="11">
    <location>
        <begin position="84"/>
        <end position="99"/>
    </location>
</feature>
<dbReference type="InterPro" id="IPR004815">
    <property type="entry name" value="Lon_bac/euk-typ"/>
</dbReference>
<feature type="domain" description="Lon N-terminal" evidence="13">
    <location>
        <begin position="140"/>
        <end position="400"/>
    </location>
</feature>
<dbReference type="FunFam" id="1.20.5.5270:FF:000001">
    <property type="entry name" value="Lon protease homolog, mitochondrial"/>
    <property type="match status" value="1"/>
</dbReference>
<dbReference type="InterPro" id="IPR003959">
    <property type="entry name" value="ATPase_AAA_core"/>
</dbReference>
<accession>A0A1B7TIX8</accession>
<evidence type="ECO:0000256" key="3">
    <source>
        <dbReference type="ARBA" id="ARBA00022801"/>
    </source>
</evidence>
<dbReference type="GO" id="GO:0003697">
    <property type="term" value="F:single-stranded DNA binding"/>
    <property type="evidence" value="ECO:0007669"/>
    <property type="project" value="TreeGrafter"/>
</dbReference>
<feature type="domain" description="Lon proteolytic" evidence="12">
    <location>
        <begin position="873"/>
        <end position="1059"/>
    </location>
</feature>
<dbReference type="SMART" id="SM00464">
    <property type="entry name" value="LON"/>
    <property type="match status" value="1"/>
</dbReference>
<dbReference type="Pfam" id="PF02190">
    <property type="entry name" value="LON_substr_bdg"/>
    <property type="match status" value="1"/>
</dbReference>
<dbReference type="EC" id="3.4.21.-" evidence="9"/>
<keyword evidence="5 8" id="KW-0067">ATP-binding</keyword>
<dbReference type="PRINTS" id="PR00830">
    <property type="entry name" value="ENDOLAPTASE"/>
</dbReference>
<evidence type="ECO:0000256" key="7">
    <source>
        <dbReference type="PROSITE-ProRule" id="PRU01122"/>
    </source>
</evidence>
<dbReference type="GO" id="GO:0016887">
    <property type="term" value="F:ATP hydrolysis activity"/>
    <property type="evidence" value="ECO:0007669"/>
    <property type="project" value="InterPro"/>
</dbReference>
<comment type="catalytic activity">
    <reaction evidence="6">
        <text>Hydrolysis of proteins in presence of ATP.</text>
        <dbReference type="EC" id="3.4.21.53"/>
    </reaction>
</comment>
<dbReference type="AlphaFoldDB" id="A0A1B7TIX8"/>
<organism evidence="14 15">
    <name type="scientific">Hanseniaspora valbyensis NRRL Y-1626</name>
    <dbReference type="NCBI Taxonomy" id="766949"/>
    <lineage>
        <taxon>Eukaryota</taxon>
        <taxon>Fungi</taxon>
        <taxon>Dikarya</taxon>
        <taxon>Ascomycota</taxon>
        <taxon>Saccharomycotina</taxon>
        <taxon>Saccharomycetes</taxon>
        <taxon>Saccharomycodales</taxon>
        <taxon>Saccharomycodaceae</taxon>
        <taxon>Hanseniaspora</taxon>
    </lineage>
</organism>
<dbReference type="Proteomes" id="UP000092321">
    <property type="component" value="Unassembled WGS sequence"/>
</dbReference>
<name>A0A1B7TIX8_9ASCO</name>
<feature type="region of interest" description="Disordered" evidence="11">
    <location>
        <begin position="64"/>
        <end position="138"/>
    </location>
</feature>
<dbReference type="Gene3D" id="3.30.230.10">
    <property type="match status" value="1"/>
</dbReference>
<evidence type="ECO:0000256" key="4">
    <source>
        <dbReference type="ARBA" id="ARBA00022825"/>
    </source>
</evidence>
<reference evidence="15" key="1">
    <citation type="journal article" date="2016" name="Proc. Natl. Acad. Sci. U.S.A.">
        <title>Comparative genomics of biotechnologically important yeasts.</title>
        <authorList>
            <person name="Riley R."/>
            <person name="Haridas S."/>
            <person name="Wolfe K.H."/>
            <person name="Lopes M.R."/>
            <person name="Hittinger C.T."/>
            <person name="Goeker M."/>
            <person name="Salamov A.A."/>
            <person name="Wisecaver J.H."/>
            <person name="Long T.M."/>
            <person name="Calvey C.H."/>
            <person name="Aerts A.L."/>
            <person name="Barry K.W."/>
            <person name="Choi C."/>
            <person name="Clum A."/>
            <person name="Coughlan A.Y."/>
            <person name="Deshpande S."/>
            <person name="Douglass A.P."/>
            <person name="Hanson S.J."/>
            <person name="Klenk H.-P."/>
            <person name="LaButti K.M."/>
            <person name="Lapidus A."/>
            <person name="Lindquist E.A."/>
            <person name="Lipzen A.M."/>
            <person name="Meier-Kolthoff J.P."/>
            <person name="Ohm R.A."/>
            <person name="Otillar R.P."/>
            <person name="Pangilinan J.L."/>
            <person name="Peng Y."/>
            <person name="Rokas A."/>
            <person name="Rosa C.A."/>
            <person name="Scheuner C."/>
            <person name="Sibirny A.A."/>
            <person name="Slot J.C."/>
            <person name="Stielow J.B."/>
            <person name="Sun H."/>
            <person name="Kurtzman C.P."/>
            <person name="Blackwell M."/>
            <person name="Grigoriev I.V."/>
            <person name="Jeffries T.W."/>
        </authorList>
    </citation>
    <scope>NUCLEOTIDE SEQUENCE [LARGE SCALE GENOMIC DNA]</scope>
    <source>
        <strain evidence="15">NRRL Y-1626</strain>
    </source>
</reference>
<evidence type="ECO:0000313" key="14">
    <source>
        <dbReference type="EMBL" id="OBA28595.1"/>
    </source>
</evidence>
<evidence type="ECO:0000256" key="8">
    <source>
        <dbReference type="RuleBase" id="RU000591"/>
    </source>
</evidence>
<dbReference type="PROSITE" id="PS51786">
    <property type="entry name" value="LON_PROTEOLYTIC"/>
    <property type="match status" value="1"/>
</dbReference>
<dbReference type="Gene3D" id="1.20.58.1480">
    <property type="match status" value="1"/>
</dbReference>
<feature type="compositionally biased region" description="Low complexity" evidence="11">
    <location>
        <begin position="774"/>
        <end position="784"/>
    </location>
</feature>
<dbReference type="Gene3D" id="3.40.50.300">
    <property type="entry name" value="P-loop containing nucleotide triphosphate hydrolases"/>
    <property type="match status" value="1"/>
</dbReference>
<dbReference type="GO" id="GO:0005524">
    <property type="term" value="F:ATP binding"/>
    <property type="evidence" value="ECO:0007669"/>
    <property type="project" value="UniProtKB-KW"/>
</dbReference>
<dbReference type="GO" id="GO:0004176">
    <property type="term" value="F:ATP-dependent peptidase activity"/>
    <property type="evidence" value="ECO:0007669"/>
    <property type="project" value="UniProtKB-UniRule"/>
</dbReference>
<dbReference type="InterPro" id="IPR020568">
    <property type="entry name" value="Ribosomal_Su5_D2-typ_SF"/>
</dbReference>
<dbReference type="Gene3D" id="1.20.5.5270">
    <property type="match status" value="1"/>
</dbReference>
<evidence type="ECO:0000256" key="5">
    <source>
        <dbReference type="ARBA" id="ARBA00022840"/>
    </source>
</evidence>
<evidence type="ECO:0000256" key="10">
    <source>
        <dbReference type="SAM" id="Coils"/>
    </source>
</evidence>
<gene>
    <name evidence="14" type="ORF">HANVADRAFT_51477</name>
</gene>
<evidence type="ECO:0000256" key="1">
    <source>
        <dbReference type="ARBA" id="ARBA00022670"/>
    </source>
</evidence>
<feature type="compositionally biased region" description="Low complexity" evidence="11">
    <location>
        <begin position="64"/>
        <end position="83"/>
    </location>
</feature>
<dbReference type="InterPro" id="IPR008268">
    <property type="entry name" value="Peptidase_S16_AS"/>
</dbReference>
<evidence type="ECO:0000256" key="11">
    <source>
        <dbReference type="SAM" id="MobiDB-lite"/>
    </source>
</evidence>
<feature type="compositionally biased region" description="Acidic residues" evidence="11">
    <location>
        <begin position="121"/>
        <end position="134"/>
    </location>
</feature>
<dbReference type="EMBL" id="LXPE01000003">
    <property type="protein sequence ID" value="OBA28595.1"/>
    <property type="molecule type" value="Genomic_DNA"/>
</dbReference>
<dbReference type="GO" id="GO:0004252">
    <property type="term" value="F:serine-type endopeptidase activity"/>
    <property type="evidence" value="ECO:0007669"/>
    <property type="project" value="UniProtKB-UniRule"/>
</dbReference>
<dbReference type="PROSITE" id="PS51787">
    <property type="entry name" value="LON_N"/>
    <property type="match status" value="1"/>
</dbReference>
<dbReference type="OrthoDB" id="2411602at2759"/>
<dbReference type="InterPro" id="IPR027065">
    <property type="entry name" value="Lon_Prtase"/>
</dbReference>
<feature type="active site" evidence="7">
    <location>
        <position position="965"/>
    </location>
</feature>
<dbReference type="PANTHER" id="PTHR43718:SF2">
    <property type="entry name" value="LON PROTEASE HOMOLOG, MITOCHONDRIAL"/>
    <property type="match status" value="1"/>
</dbReference>
<comment type="caution">
    <text evidence="14">The sequence shown here is derived from an EMBL/GenBank/DDBJ whole genome shotgun (WGS) entry which is preliminary data.</text>
</comment>
<feature type="coiled-coil region" evidence="10">
    <location>
        <begin position="333"/>
        <end position="420"/>
    </location>
</feature>
<proteinExistence type="inferred from homology"/>
<dbReference type="GO" id="GO:0007005">
    <property type="term" value="P:mitochondrion organization"/>
    <property type="evidence" value="ECO:0007669"/>
    <property type="project" value="TreeGrafter"/>
</dbReference>
<evidence type="ECO:0000256" key="9">
    <source>
        <dbReference type="RuleBase" id="RU000592"/>
    </source>
</evidence>
<feature type="region of interest" description="Disordered" evidence="11">
    <location>
        <begin position="761"/>
        <end position="793"/>
    </location>
</feature>
<dbReference type="InterPro" id="IPR003593">
    <property type="entry name" value="AAA+_ATPase"/>
</dbReference>
<dbReference type="NCBIfam" id="TIGR00763">
    <property type="entry name" value="lon"/>
    <property type="match status" value="1"/>
</dbReference>
<dbReference type="PANTHER" id="PTHR43718">
    <property type="entry name" value="LON PROTEASE"/>
    <property type="match status" value="1"/>
</dbReference>
<dbReference type="InterPro" id="IPR014721">
    <property type="entry name" value="Ribsml_uS5_D2-typ_fold_subgr"/>
</dbReference>
<evidence type="ECO:0000259" key="12">
    <source>
        <dbReference type="PROSITE" id="PS51786"/>
    </source>
</evidence>
<dbReference type="SUPFAM" id="SSF52540">
    <property type="entry name" value="P-loop containing nucleoside triphosphate hydrolases"/>
    <property type="match status" value="1"/>
</dbReference>
<keyword evidence="15" id="KW-1185">Reference proteome</keyword>
<keyword evidence="2 8" id="KW-0547">Nucleotide-binding</keyword>
<dbReference type="Pfam" id="PF22667">
    <property type="entry name" value="Lon_lid"/>
    <property type="match status" value="1"/>
</dbReference>
<keyword evidence="4 7" id="KW-0720">Serine protease</keyword>
<dbReference type="PROSITE" id="PS01046">
    <property type="entry name" value="LON_SER"/>
    <property type="match status" value="1"/>
</dbReference>
<keyword evidence="3 7" id="KW-0378">Hydrolase</keyword>
<dbReference type="Pfam" id="PF05362">
    <property type="entry name" value="Lon_C"/>
    <property type="match status" value="1"/>
</dbReference>
<comment type="similarity">
    <text evidence="7 8">Belongs to the peptidase S16 family.</text>
</comment>
<dbReference type="InterPro" id="IPR015947">
    <property type="entry name" value="PUA-like_sf"/>
</dbReference>
<dbReference type="InterPro" id="IPR027417">
    <property type="entry name" value="P-loop_NTPase"/>
</dbReference>
<evidence type="ECO:0000256" key="6">
    <source>
        <dbReference type="ARBA" id="ARBA00050665"/>
    </source>
</evidence>
<dbReference type="Pfam" id="PF00004">
    <property type="entry name" value="AAA"/>
    <property type="match status" value="1"/>
</dbReference>
<feature type="compositionally biased region" description="Acidic residues" evidence="11">
    <location>
        <begin position="761"/>
        <end position="773"/>
    </location>
</feature>